<protein>
    <submittedName>
        <fullName evidence="1">Retrovirus-related Pol polyprotein from transposon 412</fullName>
    </submittedName>
</protein>
<dbReference type="InParanoid" id="E2ARQ1"/>
<evidence type="ECO:0000313" key="2">
    <source>
        <dbReference type="Proteomes" id="UP000000311"/>
    </source>
</evidence>
<name>E2ARQ1_CAMFO</name>
<feature type="non-terminal residue" evidence="1">
    <location>
        <position position="85"/>
    </location>
</feature>
<dbReference type="AlphaFoldDB" id="E2ARQ1"/>
<dbReference type="OMA" id="AFHIVSH"/>
<proteinExistence type="predicted"/>
<accession>E2ARQ1</accession>
<dbReference type="Proteomes" id="UP000000311">
    <property type="component" value="Unassembled WGS sequence"/>
</dbReference>
<feature type="non-terminal residue" evidence="1">
    <location>
        <position position="1"/>
    </location>
</feature>
<gene>
    <name evidence="1" type="ORF">EAG_08082</name>
</gene>
<organism evidence="2">
    <name type="scientific">Camponotus floridanus</name>
    <name type="common">Florida carpenter ant</name>
    <dbReference type="NCBI Taxonomy" id="104421"/>
    <lineage>
        <taxon>Eukaryota</taxon>
        <taxon>Metazoa</taxon>
        <taxon>Ecdysozoa</taxon>
        <taxon>Arthropoda</taxon>
        <taxon>Hexapoda</taxon>
        <taxon>Insecta</taxon>
        <taxon>Pterygota</taxon>
        <taxon>Neoptera</taxon>
        <taxon>Endopterygota</taxon>
        <taxon>Hymenoptera</taxon>
        <taxon>Apocrita</taxon>
        <taxon>Aculeata</taxon>
        <taxon>Formicoidea</taxon>
        <taxon>Formicidae</taxon>
        <taxon>Formicinae</taxon>
        <taxon>Camponotus</taxon>
    </lineage>
</organism>
<reference evidence="1 2" key="1">
    <citation type="journal article" date="2010" name="Science">
        <title>Genomic comparison of the ants Camponotus floridanus and Harpegnathos saltator.</title>
        <authorList>
            <person name="Bonasio R."/>
            <person name="Zhang G."/>
            <person name="Ye C."/>
            <person name="Mutti N.S."/>
            <person name="Fang X."/>
            <person name="Qin N."/>
            <person name="Donahue G."/>
            <person name="Yang P."/>
            <person name="Li Q."/>
            <person name="Li C."/>
            <person name="Zhang P."/>
            <person name="Huang Z."/>
            <person name="Berger S.L."/>
            <person name="Reinberg D."/>
            <person name="Wang J."/>
            <person name="Liebig J."/>
        </authorList>
    </citation>
    <scope>NUCLEOTIDE SEQUENCE [LARGE SCALE GENOMIC DNA]</scope>
    <source>
        <strain evidence="2">C129</strain>
    </source>
</reference>
<evidence type="ECO:0000313" key="1">
    <source>
        <dbReference type="EMBL" id="EFN63882.1"/>
    </source>
</evidence>
<keyword evidence="2" id="KW-1185">Reference proteome</keyword>
<sequence>FMIDKRSSPNLIKENFIPKNININYTEILQLNGINNYPVYTFGKIILNLFKIPMAFHIVSHDFPIPEAGILGNDFLKQTSSKIDY</sequence>
<dbReference type="EMBL" id="GL442164">
    <property type="protein sequence ID" value="EFN63882.1"/>
    <property type="molecule type" value="Genomic_DNA"/>
</dbReference>